<proteinExistence type="predicted"/>
<feature type="region of interest" description="Disordered" evidence="1">
    <location>
        <begin position="213"/>
        <end position="251"/>
    </location>
</feature>
<dbReference type="InterPro" id="IPR027417">
    <property type="entry name" value="P-loop_NTPase"/>
</dbReference>
<dbReference type="InterPro" id="IPR011009">
    <property type="entry name" value="Kinase-like_dom_sf"/>
</dbReference>
<keyword evidence="4" id="KW-1185">Reference proteome</keyword>
<feature type="domain" description="Orc1-like AAA ATPase" evidence="2">
    <location>
        <begin position="508"/>
        <end position="674"/>
    </location>
</feature>
<dbReference type="InterPro" id="IPR053159">
    <property type="entry name" value="Hybrid_Histidine_Kinase"/>
</dbReference>
<dbReference type="OrthoDB" id="60033at2759"/>
<dbReference type="Gene3D" id="3.40.50.300">
    <property type="entry name" value="P-loop containing nucleotide triphosphate hydrolases"/>
    <property type="match status" value="1"/>
</dbReference>
<dbReference type="PANTHER" id="PTHR43642">
    <property type="entry name" value="HYBRID SIGNAL TRANSDUCTION HISTIDINE KINASE G"/>
    <property type="match status" value="1"/>
</dbReference>
<gene>
    <name evidence="3" type="ORF">BDK51DRAFT_36912</name>
</gene>
<dbReference type="SUPFAM" id="SSF52540">
    <property type="entry name" value="P-loop containing nucleoside triphosphate hydrolases"/>
    <property type="match status" value="1"/>
</dbReference>
<evidence type="ECO:0000313" key="4">
    <source>
        <dbReference type="Proteomes" id="UP000269721"/>
    </source>
</evidence>
<organism evidence="3 4">
    <name type="scientific">Blyttiomyces helicus</name>
    <dbReference type="NCBI Taxonomy" id="388810"/>
    <lineage>
        <taxon>Eukaryota</taxon>
        <taxon>Fungi</taxon>
        <taxon>Fungi incertae sedis</taxon>
        <taxon>Chytridiomycota</taxon>
        <taxon>Chytridiomycota incertae sedis</taxon>
        <taxon>Chytridiomycetes</taxon>
        <taxon>Chytridiomycetes incertae sedis</taxon>
        <taxon>Blyttiomyces</taxon>
    </lineage>
</organism>
<dbReference type="SUPFAM" id="SSF56112">
    <property type="entry name" value="Protein kinase-like (PK-like)"/>
    <property type="match status" value="1"/>
</dbReference>
<evidence type="ECO:0000259" key="2">
    <source>
        <dbReference type="Pfam" id="PF13191"/>
    </source>
</evidence>
<dbReference type="EMBL" id="KZ995521">
    <property type="protein sequence ID" value="RKO90506.1"/>
    <property type="molecule type" value="Genomic_DNA"/>
</dbReference>
<reference evidence="4" key="1">
    <citation type="journal article" date="2018" name="Nat. Microbiol.">
        <title>Leveraging single-cell genomics to expand the fungal tree of life.</title>
        <authorList>
            <person name="Ahrendt S.R."/>
            <person name="Quandt C.A."/>
            <person name="Ciobanu D."/>
            <person name="Clum A."/>
            <person name="Salamov A."/>
            <person name="Andreopoulos B."/>
            <person name="Cheng J.F."/>
            <person name="Woyke T."/>
            <person name="Pelin A."/>
            <person name="Henrissat B."/>
            <person name="Reynolds N.K."/>
            <person name="Benny G.L."/>
            <person name="Smith M.E."/>
            <person name="James T.Y."/>
            <person name="Grigoriev I.V."/>
        </authorList>
    </citation>
    <scope>NUCLEOTIDE SEQUENCE [LARGE SCALE GENOMIC DNA]</scope>
</reference>
<evidence type="ECO:0000313" key="3">
    <source>
        <dbReference type="EMBL" id="RKO90506.1"/>
    </source>
</evidence>
<evidence type="ECO:0000256" key="1">
    <source>
        <dbReference type="SAM" id="MobiDB-lite"/>
    </source>
</evidence>
<dbReference type="InterPro" id="IPR041664">
    <property type="entry name" value="AAA_16"/>
</dbReference>
<sequence>MGVKVKGQNGQTGTHAPGLVHRAWFTERKDRRGTGGGRIGKKTGDASVLKGRLCCLPSSLYSIPSTAHIPPEFTRLLFIQRLDPNVKLQAHPCNDELAQASENSKEIDKGKGKGGDKAKLINAEKQTYTPNGWCAFCHFHSDHHSTCACLCLAALVAPPLPFGYFAILPTALTADAPNGAIVEGTVAQAPPCPHHGHYGVCPHPVAVPRKKADRFRPISSPSGSPRSLSIPPASPQTSECGDASPGASHPTASSIHDYSSFELLFDEGPFSILRAHGPFKDAVIIKRGREPFGDGVNRLVHEHQILQHLASCCPNASILHPIALEMSASGPVLVFPDYYSTTQSSLRSCFEEVCWKSYKSGSWHFDTERFLVLTRAICIALDRAPECTGRMNRKSDNRGDIYSLGVTLYELATRTLPFGEDDPMALMHCHIAVEAVPANQRILAIPLPISSMIEKMMAKSADLERYQCVLAIKADADSLLAILRSGRQIDNFEVGGFDRCSRFVISGRLQGRDADMRKLTRALDSVRAGKGSRLVLVDGTSGIGKTCLVQQLYAPVYDAGGIFISGKIDQYHRNVPFYSFIRAFHDLIQQLLTEPGDSLAQWKTAILQALDDQGRVITDVMPELEEIIGPQPPVFPLDPTENIRRFQKVFSNFVSVFCKSQRPLVIFLDDLQLIKTIASIPETLVEEGLVRVSLLPLSVGAMSLEEVDGGEELQELVESIWARTGGNSFFVVQLLKYLHDSGSLYYDWSCLRWRWDPESLDRAPISDEFLLASLRRLHPETQSVLSLAACLGSTFSVRVLATVSETTIPETLAHLEEATQIGAIIPFKYASRLPSPEQSDTQREFMEYHFSHDRIQNAAHQLLPASAQPVTHLRIGRSLLLVASDRLEDSVIEIVTQINAGLELVTLPQERITFARLNLLAGTKAKNLSFYANAAQYLRTGLALLDGRTFGEASPDAIGDVHPKAWEEEYTLTYDLHISAIEAEYQSAQYAEAKVLIDRALSKAKTSLEQANVLTLTIKYYTSQGMTVNAIDAGLHGLLVLGQPLPDTPEGIKQMSVDPAAGLPFYLDAFEDLPLMTSPDMQAAMSILCTLTSPVFAPANVYFARPELLQPLILSMLQITKDFGNCVHSCHGYCLYGLLLSTLMEFGTSYEFGRHALKVIETFGRGPVAPRLFKVFASHVQVWREPIRETYQYFELAIELALQYGDTEYITYGSSERCYYSLFAGEPNGSSVEPFPERMLISTVKNQGDALPELEARSMLLEKMIQSCKEEVGNYYIRVLRQFIRNLCDTGRVCEEFTKLIGDCFNEIADEAVVLRHGERSALLNPYV</sequence>
<name>A0A4P9WIV0_9FUNG</name>
<dbReference type="Proteomes" id="UP000269721">
    <property type="component" value="Unassembled WGS sequence"/>
</dbReference>
<dbReference type="Gene3D" id="1.10.510.10">
    <property type="entry name" value="Transferase(Phosphotransferase) domain 1"/>
    <property type="match status" value="1"/>
</dbReference>
<dbReference type="PANTHER" id="PTHR43642:SF1">
    <property type="entry name" value="HYBRID SIGNAL TRANSDUCTION HISTIDINE KINASE G"/>
    <property type="match status" value="1"/>
</dbReference>
<dbReference type="Pfam" id="PF13191">
    <property type="entry name" value="AAA_16"/>
    <property type="match status" value="1"/>
</dbReference>
<feature type="compositionally biased region" description="Low complexity" evidence="1">
    <location>
        <begin position="217"/>
        <end position="231"/>
    </location>
</feature>
<protein>
    <submittedName>
        <fullName evidence="3">AAA ATPase domain-containing protein</fullName>
    </submittedName>
</protein>
<accession>A0A4P9WIV0</accession>